<evidence type="ECO:0000313" key="2">
    <source>
        <dbReference type="Proteomes" id="UP000594638"/>
    </source>
</evidence>
<dbReference type="Proteomes" id="UP000594638">
    <property type="component" value="Unassembled WGS sequence"/>
</dbReference>
<evidence type="ECO:0000313" key="1">
    <source>
        <dbReference type="EMBL" id="CAA2983240.1"/>
    </source>
</evidence>
<name>A0A8S0RUZ0_OLEEU</name>
<proteinExistence type="predicted"/>
<gene>
    <name evidence="1" type="ORF">OLEA9_A011165</name>
</gene>
<keyword evidence="2" id="KW-1185">Reference proteome</keyword>
<sequence length="109" mass="12232">MAANNIYRVARYVLDSRAISRCALETMDGPGYFMALPATQSDLSMLAILEEKYRTRINLQINIDLSKARDKVGPRGPQNLSPVLSDHALSSQTLQWNLHKRVEDQCQAA</sequence>
<protein>
    <submittedName>
        <fullName evidence="1">QWRF motif-containing protein 2</fullName>
    </submittedName>
</protein>
<organism evidence="1 2">
    <name type="scientific">Olea europaea subsp. europaea</name>
    <dbReference type="NCBI Taxonomy" id="158383"/>
    <lineage>
        <taxon>Eukaryota</taxon>
        <taxon>Viridiplantae</taxon>
        <taxon>Streptophyta</taxon>
        <taxon>Embryophyta</taxon>
        <taxon>Tracheophyta</taxon>
        <taxon>Spermatophyta</taxon>
        <taxon>Magnoliopsida</taxon>
        <taxon>eudicotyledons</taxon>
        <taxon>Gunneridae</taxon>
        <taxon>Pentapetalae</taxon>
        <taxon>asterids</taxon>
        <taxon>lamiids</taxon>
        <taxon>Lamiales</taxon>
        <taxon>Oleaceae</taxon>
        <taxon>Oleeae</taxon>
        <taxon>Olea</taxon>
    </lineage>
</organism>
<dbReference type="AlphaFoldDB" id="A0A8S0RUZ0"/>
<dbReference type="Gramene" id="OE9A011165T1">
    <property type="protein sequence ID" value="OE9A011165C1"/>
    <property type="gene ID" value="OE9A011165"/>
</dbReference>
<comment type="caution">
    <text evidence="1">The sequence shown here is derived from an EMBL/GenBank/DDBJ whole genome shotgun (WGS) entry which is preliminary data.</text>
</comment>
<dbReference type="EMBL" id="CACTIH010003725">
    <property type="protein sequence ID" value="CAA2983240.1"/>
    <property type="molecule type" value="Genomic_DNA"/>
</dbReference>
<reference evidence="1 2" key="1">
    <citation type="submission" date="2019-12" db="EMBL/GenBank/DDBJ databases">
        <authorList>
            <person name="Alioto T."/>
            <person name="Alioto T."/>
            <person name="Gomez Garrido J."/>
        </authorList>
    </citation>
    <scope>NUCLEOTIDE SEQUENCE [LARGE SCALE GENOMIC DNA]</scope>
</reference>
<accession>A0A8S0RUZ0</accession>